<dbReference type="InterPro" id="IPR029069">
    <property type="entry name" value="HotDog_dom_sf"/>
</dbReference>
<keyword evidence="4" id="KW-1185">Reference proteome</keyword>
<dbReference type="EMBL" id="VRLW01000001">
    <property type="protein sequence ID" value="KAA1261430.1"/>
    <property type="molecule type" value="Genomic_DNA"/>
</dbReference>
<comment type="caution">
    <text evidence="3">The sequence shown here is derived from an EMBL/GenBank/DDBJ whole genome shotgun (WGS) entry which is preliminary data.</text>
</comment>
<dbReference type="OrthoDB" id="9801625at2"/>
<protein>
    <submittedName>
        <fullName evidence="3">Bifunctional protein PaaZ</fullName>
    </submittedName>
</protein>
<evidence type="ECO:0000256" key="1">
    <source>
        <dbReference type="SAM" id="MobiDB-lite"/>
    </source>
</evidence>
<evidence type="ECO:0000313" key="4">
    <source>
        <dbReference type="Proteomes" id="UP000322699"/>
    </source>
</evidence>
<accession>A0A5B1CP96</accession>
<feature type="region of interest" description="Disordered" evidence="1">
    <location>
        <begin position="7"/>
        <end position="29"/>
    </location>
</feature>
<dbReference type="Gene3D" id="3.10.129.10">
    <property type="entry name" value="Hotdog Thioesterase"/>
    <property type="match status" value="1"/>
</dbReference>
<dbReference type="SUPFAM" id="SSF54637">
    <property type="entry name" value="Thioesterase/thiol ester dehydrase-isomerase"/>
    <property type="match status" value="1"/>
</dbReference>
<proteinExistence type="predicted"/>
<feature type="domain" description="MaoC-like" evidence="2">
    <location>
        <begin position="50"/>
        <end position="146"/>
    </location>
</feature>
<name>A0A5B1CP96_9BACT</name>
<reference evidence="3 4" key="1">
    <citation type="submission" date="2019-08" db="EMBL/GenBank/DDBJ databases">
        <title>Deep-cultivation of Planctomycetes and their phenomic and genomic characterization uncovers novel biology.</title>
        <authorList>
            <person name="Wiegand S."/>
            <person name="Jogler M."/>
            <person name="Boedeker C."/>
            <person name="Pinto D."/>
            <person name="Vollmers J."/>
            <person name="Rivas-Marin E."/>
            <person name="Kohn T."/>
            <person name="Peeters S.H."/>
            <person name="Heuer A."/>
            <person name="Rast P."/>
            <person name="Oberbeckmann S."/>
            <person name="Bunk B."/>
            <person name="Jeske O."/>
            <person name="Meyerdierks A."/>
            <person name="Storesund J.E."/>
            <person name="Kallscheuer N."/>
            <person name="Luecker S."/>
            <person name="Lage O.M."/>
            <person name="Pohl T."/>
            <person name="Merkel B.J."/>
            <person name="Hornburger P."/>
            <person name="Mueller R.-W."/>
            <person name="Bruemmer F."/>
            <person name="Labrenz M."/>
            <person name="Spormann A.M."/>
            <person name="Op Den Camp H."/>
            <person name="Overmann J."/>
            <person name="Amann R."/>
            <person name="Jetten M.S.M."/>
            <person name="Mascher T."/>
            <person name="Medema M.H."/>
            <person name="Devos D.P."/>
            <person name="Kaster A.-K."/>
            <person name="Ovreas L."/>
            <person name="Rohde M."/>
            <person name="Galperin M.Y."/>
            <person name="Jogler C."/>
        </authorList>
    </citation>
    <scope>NUCLEOTIDE SEQUENCE [LARGE SCALE GENOMIC DNA]</scope>
    <source>
        <strain evidence="3 4">LF1</strain>
    </source>
</reference>
<gene>
    <name evidence="3" type="primary">paaZ</name>
    <name evidence="3" type="ORF">LF1_39780</name>
</gene>
<dbReference type="InterPro" id="IPR052342">
    <property type="entry name" value="MCH/BMMD"/>
</dbReference>
<evidence type="ECO:0000259" key="2">
    <source>
        <dbReference type="Pfam" id="PF01575"/>
    </source>
</evidence>
<dbReference type="Proteomes" id="UP000322699">
    <property type="component" value="Unassembled WGS sequence"/>
</dbReference>
<dbReference type="Pfam" id="PF01575">
    <property type="entry name" value="MaoC_dehydratas"/>
    <property type="match status" value="1"/>
</dbReference>
<evidence type="ECO:0000313" key="3">
    <source>
        <dbReference type="EMBL" id="KAA1261430.1"/>
    </source>
</evidence>
<sequence>MGEIILETSSDSRAASLEPISDEAPGFTATTDVDDCPLYLEDISVGDRWFSPTREVTAEDVADFALLTGDNDPLHSEDGIDSPFGEPVAHGLLGLSMLAGLSTEAPKVATLALVSIAEWQFEAPIFFGDVVRVSTQVESIQQHGRRAGRVTWLRQLLNQQGRVVQRGRFISLVSTKARARRLTGQESDSARPRSPR</sequence>
<dbReference type="AlphaFoldDB" id="A0A5B1CP96"/>
<dbReference type="InterPro" id="IPR002539">
    <property type="entry name" value="MaoC-like_dom"/>
</dbReference>
<organism evidence="3 4">
    <name type="scientific">Rubripirellula obstinata</name>
    <dbReference type="NCBI Taxonomy" id="406547"/>
    <lineage>
        <taxon>Bacteria</taxon>
        <taxon>Pseudomonadati</taxon>
        <taxon>Planctomycetota</taxon>
        <taxon>Planctomycetia</taxon>
        <taxon>Pirellulales</taxon>
        <taxon>Pirellulaceae</taxon>
        <taxon>Rubripirellula</taxon>
    </lineage>
</organism>
<dbReference type="PANTHER" id="PTHR43664">
    <property type="entry name" value="MONOAMINE OXIDASE-RELATED"/>
    <property type="match status" value="1"/>
</dbReference>
<dbReference type="PANTHER" id="PTHR43664:SF1">
    <property type="entry name" value="BETA-METHYLMALYL-COA DEHYDRATASE"/>
    <property type="match status" value="1"/>
</dbReference>